<protein>
    <submittedName>
        <fullName evidence="1">Uncharacterized protein</fullName>
    </submittedName>
</protein>
<reference evidence="1 2" key="1">
    <citation type="submission" date="2019-10" db="EMBL/GenBank/DDBJ databases">
        <authorList>
            <person name="Palmer J.M."/>
        </authorList>
    </citation>
    <scope>NUCLEOTIDE SEQUENCE [LARGE SCALE GENOMIC DNA]</scope>
    <source>
        <strain evidence="1 2">TWF506</strain>
    </source>
</reference>
<evidence type="ECO:0000313" key="1">
    <source>
        <dbReference type="EMBL" id="KAK6512962.1"/>
    </source>
</evidence>
<gene>
    <name evidence="1" type="ORF">TWF506_009124</name>
</gene>
<name>A0AAN8NBU6_9PEZI</name>
<organism evidence="1 2">
    <name type="scientific">Arthrobotrys conoides</name>
    <dbReference type="NCBI Taxonomy" id="74498"/>
    <lineage>
        <taxon>Eukaryota</taxon>
        <taxon>Fungi</taxon>
        <taxon>Dikarya</taxon>
        <taxon>Ascomycota</taxon>
        <taxon>Pezizomycotina</taxon>
        <taxon>Orbiliomycetes</taxon>
        <taxon>Orbiliales</taxon>
        <taxon>Orbiliaceae</taxon>
        <taxon>Arthrobotrys</taxon>
    </lineage>
</organism>
<dbReference type="Proteomes" id="UP001307849">
    <property type="component" value="Unassembled WGS sequence"/>
</dbReference>
<comment type="caution">
    <text evidence="1">The sequence shown here is derived from an EMBL/GenBank/DDBJ whole genome shotgun (WGS) entry which is preliminary data.</text>
</comment>
<proteinExistence type="predicted"/>
<sequence length="320" mass="36594">MQYLESLALLDYFFHPSFFLIPPRAVKKLEYGGSLSSIWWRRFARYPFPGVETLFIHAVEPFKDSSMNGFMPPDSVEDVNTVLLEDVAITGLKKCILGVCLGTKSFRPADLGECILRKNTELGQSISTAISESRAHMLINRAYEKVSDRISDYKSLVVHEQAPQFVEGSEGDESDLKDQIEEECIRVCIDTVVGQYSLRLANGEDLDQNSFMEDCFRMFSKGPKLAGVRKLTDANYRALVIVENSMTRLRNNMTSKDDRKELVEKYAKVFEAGDVEVERVADEWTRRMIRNTENEEEEEKGKNLAVGHRRPLPLFFGRIH</sequence>
<dbReference type="EMBL" id="JAVHJM010000006">
    <property type="protein sequence ID" value="KAK6512962.1"/>
    <property type="molecule type" value="Genomic_DNA"/>
</dbReference>
<keyword evidence="2" id="KW-1185">Reference proteome</keyword>
<dbReference type="AlphaFoldDB" id="A0AAN8NBU6"/>
<accession>A0AAN8NBU6</accession>
<evidence type="ECO:0000313" key="2">
    <source>
        <dbReference type="Proteomes" id="UP001307849"/>
    </source>
</evidence>